<comment type="caution">
    <text evidence="2">The sequence shown here is derived from an EMBL/GenBank/DDBJ whole genome shotgun (WGS) entry which is preliminary data.</text>
</comment>
<dbReference type="Pfam" id="PF00535">
    <property type="entry name" value="Glycos_transf_2"/>
    <property type="match status" value="1"/>
</dbReference>
<dbReference type="InterPro" id="IPR001173">
    <property type="entry name" value="Glyco_trans_2-like"/>
</dbReference>
<evidence type="ECO:0000313" key="3">
    <source>
        <dbReference type="Proteomes" id="UP001501682"/>
    </source>
</evidence>
<dbReference type="SUPFAM" id="SSF53448">
    <property type="entry name" value="Nucleotide-diphospho-sugar transferases"/>
    <property type="match status" value="1"/>
</dbReference>
<organism evidence="2 3">
    <name type="scientific">Winogradskyella damuponensis</name>
    <dbReference type="NCBI Taxonomy" id="943939"/>
    <lineage>
        <taxon>Bacteria</taxon>
        <taxon>Pseudomonadati</taxon>
        <taxon>Bacteroidota</taxon>
        <taxon>Flavobacteriia</taxon>
        <taxon>Flavobacteriales</taxon>
        <taxon>Flavobacteriaceae</taxon>
        <taxon>Winogradskyella</taxon>
    </lineage>
</organism>
<proteinExistence type="predicted"/>
<dbReference type="InterPro" id="IPR029044">
    <property type="entry name" value="Nucleotide-diphossugar_trans"/>
</dbReference>
<reference evidence="3" key="1">
    <citation type="journal article" date="2019" name="Int. J. Syst. Evol. Microbiol.">
        <title>The Global Catalogue of Microorganisms (GCM) 10K type strain sequencing project: providing services to taxonomists for standard genome sequencing and annotation.</title>
        <authorList>
            <consortium name="The Broad Institute Genomics Platform"/>
            <consortium name="The Broad Institute Genome Sequencing Center for Infectious Disease"/>
            <person name="Wu L."/>
            <person name="Ma J."/>
        </authorList>
    </citation>
    <scope>NUCLEOTIDE SEQUENCE [LARGE SCALE GENOMIC DNA]</scope>
    <source>
        <strain evidence="3">JCM 17633</strain>
    </source>
</reference>
<evidence type="ECO:0000259" key="1">
    <source>
        <dbReference type="Pfam" id="PF00535"/>
    </source>
</evidence>
<feature type="domain" description="Glycosyltransferase 2-like" evidence="1">
    <location>
        <begin position="23"/>
        <end position="122"/>
    </location>
</feature>
<dbReference type="Proteomes" id="UP001501682">
    <property type="component" value="Unassembled WGS sequence"/>
</dbReference>
<dbReference type="EMBL" id="BAABCB010000018">
    <property type="protein sequence ID" value="GAA4243629.1"/>
    <property type="molecule type" value="Genomic_DNA"/>
</dbReference>
<evidence type="ECO:0000313" key="2">
    <source>
        <dbReference type="EMBL" id="GAA4243629.1"/>
    </source>
</evidence>
<dbReference type="CDD" id="cd00761">
    <property type="entry name" value="Glyco_tranf_GTA_type"/>
    <property type="match status" value="1"/>
</dbReference>
<dbReference type="PANTHER" id="PTHR22916">
    <property type="entry name" value="GLYCOSYLTRANSFERASE"/>
    <property type="match status" value="1"/>
</dbReference>
<gene>
    <name evidence="2" type="ORF">GCM10022292_18970</name>
</gene>
<accession>A0ABP8CUQ2</accession>
<sequence>MNFKELIPVYRKQPSTSYKYKFTVFTPVYNCENSIKKVHDSLLKQTFKDFEWLVINDASSDKSHEVISKIVETSPLNINYVNNIENKHKMSCFIQSIKLAKGEFLLTFDGDDECYPNALEFFNNEYEEIPDELKPKVAAVTVLCEDQYGSRVGDLFPEDPFYCNTFEARIAGKIIGEKWGFTKTDVLRSIIVNPRMLNYGFVPESMIWDPVASNGFLTKCVNKILRIYHVGVEGSIMNTPMTARSAFGTVLKGLAVFDWFFDKYFFKSPIFFLKTIYITIRSTLYLEYPLKDYIKSIDSYFIKSIFILLWPFRKLMK</sequence>
<protein>
    <submittedName>
        <fullName evidence="2">Glycosyltransferase family 2 protein</fullName>
    </submittedName>
</protein>
<dbReference type="PANTHER" id="PTHR22916:SF3">
    <property type="entry name" value="UDP-GLCNAC:BETAGAL BETA-1,3-N-ACETYLGLUCOSAMINYLTRANSFERASE-LIKE PROTEIN 1"/>
    <property type="match status" value="1"/>
</dbReference>
<name>A0ABP8CUQ2_9FLAO</name>
<keyword evidence="3" id="KW-1185">Reference proteome</keyword>
<dbReference type="RefSeq" id="WP_334469275.1">
    <property type="nucleotide sequence ID" value="NZ_BAABCB010000018.1"/>
</dbReference>
<dbReference type="Gene3D" id="3.90.550.10">
    <property type="entry name" value="Spore Coat Polysaccharide Biosynthesis Protein SpsA, Chain A"/>
    <property type="match status" value="1"/>
</dbReference>